<evidence type="ECO:0000256" key="3">
    <source>
        <dbReference type="SAM" id="MobiDB-lite"/>
    </source>
</evidence>
<dbReference type="InterPro" id="IPR014729">
    <property type="entry name" value="Rossmann-like_a/b/a_fold"/>
</dbReference>
<dbReference type="EMBL" id="WBVX01000053">
    <property type="protein sequence ID" value="KAB2675786.1"/>
    <property type="molecule type" value="Genomic_DNA"/>
</dbReference>
<feature type="compositionally biased region" description="Basic and acidic residues" evidence="3">
    <location>
        <begin position="45"/>
        <end position="57"/>
    </location>
</feature>
<evidence type="ECO:0000313" key="7">
    <source>
        <dbReference type="Proteomes" id="UP000481643"/>
    </source>
</evidence>
<dbReference type="Gene3D" id="3.40.50.1220">
    <property type="entry name" value="TPP-binding domain"/>
    <property type="match status" value="1"/>
</dbReference>
<dbReference type="GO" id="GO:0050660">
    <property type="term" value="F:flavin adenine dinucleotide binding"/>
    <property type="evidence" value="ECO:0007669"/>
    <property type="project" value="InterPro"/>
</dbReference>
<keyword evidence="2" id="KW-0813">Transport</keyword>
<dbReference type="PANTHER" id="PTHR43153">
    <property type="entry name" value="ELECTRON TRANSFER FLAVOPROTEIN ALPHA"/>
    <property type="match status" value="1"/>
</dbReference>
<accession>A0A6L3Y4P3</accession>
<evidence type="ECO:0000259" key="5">
    <source>
        <dbReference type="Pfam" id="PF01012"/>
    </source>
</evidence>
<dbReference type="Proteomes" id="UP000481643">
    <property type="component" value="Unassembled WGS sequence"/>
</dbReference>
<evidence type="ECO:0000259" key="4">
    <source>
        <dbReference type="Pfam" id="PF00766"/>
    </source>
</evidence>
<dbReference type="Pfam" id="PF00766">
    <property type="entry name" value="ETF_alpha"/>
    <property type="match status" value="1"/>
</dbReference>
<proteinExistence type="inferred from homology"/>
<sequence length="388" mass="41897">MIRIHRMKRPALPAGLIRRIDPREFDNIPDDARVTAASLRRYPHKEKGQRLRRESRQSRTLVSGEQGPLPQRRPISVANDVPWVLAVSLSEEPWADAGLQVLGAARRLADELSGGVLLVRIGEHNTTQDAATLGVDRLIELPISADCDVVASRLLSVVSLFAAAHIVFAEAGHDADLARRLAVLLGDRPATALQVLTRDDAIMLEAGNQIEVKRSLPKILTLSADRFDPVGDVPLREARVIEMELKEEVETIRDLGSVATSQLDAPLSEARFLVSAGDGVTDWHGFHDVAIALGGTIAGSRQVCDAGHLPRHRQVGASGTIVEARCYLAFGISGAPQHLQGVQRCRHVVAVNTDLHAAMIKRADLAIIADAQAVMPALALLVGEKCHG</sequence>
<organism evidence="6 7">
    <name type="scientific">Brucella tritici</name>
    <dbReference type="NCBI Taxonomy" id="94626"/>
    <lineage>
        <taxon>Bacteria</taxon>
        <taxon>Pseudomonadati</taxon>
        <taxon>Pseudomonadota</taxon>
        <taxon>Alphaproteobacteria</taxon>
        <taxon>Hyphomicrobiales</taxon>
        <taxon>Brucellaceae</taxon>
        <taxon>Brucella/Ochrobactrum group</taxon>
        <taxon>Brucella</taxon>
    </lineage>
</organism>
<dbReference type="AlphaFoldDB" id="A0A6L3Y4P3"/>
<feature type="region of interest" description="Disordered" evidence="3">
    <location>
        <begin position="44"/>
        <end position="73"/>
    </location>
</feature>
<comment type="similarity">
    <text evidence="1">Belongs to the ETF alpha-subunit/FixB family.</text>
</comment>
<feature type="domain" description="Electron transfer flavoprotein alpha subunit C-terminal" evidence="4">
    <location>
        <begin position="267"/>
        <end position="343"/>
    </location>
</feature>
<protein>
    <submittedName>
        <fullName evidence="6">Electron transfer flavoprotein subunit alpha/FixB family protein</fullName>
    </submittedName>
</protein>
<dbReference type="SUPFAM" id="SSF52402">
    <property type="entry name" value="Adenine nucleotide alpha hydrolases-like"/>
    <property type="match status" value="1"/>
</dbReference>
<keyword evidence="2" id="KW-0249">Electron transport</keyword>
<evidence type="ECO:0000313" key="6">
    <source>
        <dbReference type="EMBL" id="KAB2675786.1"/>
    </source>
</evidence>
<dbReference type="PANTHER" id="PTHR43153:SF1">
    <property type="entry name" value="ELECTRON TRANSFER FLAVOPROTEIN SUBUNIT ALPHA, MITOCHONDRIAL"/>
    <property type="match status" value="1"/>
</dbReference>
<dbReference type="InterPro" id="IPR001308">
    <property type="entry name" value="ETF_a/FixB"/>
</dbReference>
<comment type="caution">
    <text evidence="6">The sequence shown here is derived from an EMBL/GenBank/DDBJ whole genome shotgun (WGS) entry which is preliminary data.</text>
</comment>
<dbReference type="InterPro" id="IPR029035">
    <property type="entry name" value="DHS-like_NAD/FAD-binding_dom"/>
</dbReference>
<dbReference type="InterPro" id="IPR014731">
    <property type="entry name" value="ETF_asu_C"/>
</dbReference>
<evidence type="ECO:0000256" key="1">
    <source>
        <dbReference type="ARBA" id="ARBA00005817"/>
    </source>
</evidence>
<dbReference type="GO" id="GO:0033539">
    <property type="term" value="P:fatty acid beta-oxidation using acyl-CoA dehydrogenase"/>
    <property type="evidence" value="ECO:0007669"/>
    <property type="project" value="TreeGrafter"/>
</dbReference>
<evidence type="ECO:0000256" key="2">
    <source>
        <dbReference type="ARBA" id="ARBA00022982"/>
    </source>
</evidence>
<dbReference type="SUPFAM" id="SSF52467">
    <property type="entry name" value="DHS-like NAD/FAD-binding domain"/>
    <property type="match status" value="1"/>
</dbReference>
<dbReference type="Pfam" id="PF01012">
    <property type="entry name" value="ETF"/>
    <property type="match status" value="1"/>
</dbReference>
<dbReference type="Gene3D" id="3.40.50.620">
    <property type="entry name" value="HUPs"/>
    <property type="match status" value="1"/>
</dbReference>
<reference evidence="6 7" key="1">
    <citation type="submission" date="2019-09" db="EMBL/GenBank/DDBJ databases">
        <title>Taxonomic organization of the family Brucellaceae based on a phylogenomic approach.</title>
        <authorList>
            <person name="Leclercq S."/>
            <person name="Cloeckaert A."/>
            <person name="Zygmunt M.S."/>
        </authorList>
    </citation>
    <scope>NUCLEOTIDE SEQUENCE [LARGE SCALE GENOMIC DNA]</scope>
    <source>
        <strain evidence="6 7">WS1830</strain>
    </source>
</reference>
<name>A0A6L3Y4P3_9HYPH</name>
<dbReference type="InterPro" id="IPR014730">
    <property type="entry name" value="ETF_a/b_N"/>
</dbReference>
<feature type="domain" description="Electron transfer flavoprotein alpha/beta-subunit N-terminal" evidence="5">
    <location>
        <begin position="96"/>
        <end position="245"/>
    </location>
</feature>
<gene>
    <name evidence="6" type="ORF">F9L08_27390</name>
</gene>
<dbReference type="GO" id="GO:0009055">
    <property type="term" value="F:electron transfer activity"/>
    <property type="evidence" value="ECO:0007669"/>
    <property type="project" value="InterPro"/>
</dbReference>